<dbReference type="CDD" id="cd19946">
    <property type="entry name" value="GlpA-like_Fer2_BFD-like"/>
    <property type="match status" value="1"/>
</dbReference>
<dbReference type="Pfam" id="PF13510">
    <property type="entry name" value="Fer2_4"/>
    <property type="match status" value="1"/>
</dbReference>
<evidence type="ECO:0000256" key="1">
    <source>
        <dbReference type="ARBA" id="ARBA00023002"/>
    </source>
</evidence>
<dbReference type="Pfam" id="PF04324">
    <property type="entry name" value="Fer2_BFD"/>
    <property type="match status" value="1"/>
</dbReference>
<dbReference type="GO" id="GO:0016491">
    <property type="term" value="F:oxidoreductase activity"/>
    <property type="evidence" value="ECO:0007669"/>
    <property type="project" value="UniProtKB-KW"/>
</dbReference>
<keyword evidence="1" id="KW-0560">Oxidoreductase</keyword>
<name>A0A6L7EX34_9ACTN</name>
<dbReference type="SUPFAM" id="SSF54292">
    <property type="entry name" value="2Fe-2S ferredoxin-like"/>
    <property type="match status" value="1"/>
</dbReference>
<dbReference type="GO" id="GO:0051536">
    <property type="term" value="F:iron-sulfur cluster binding"/>
    <property type="evidence" value="ECO:0007669"/>
    <property type="project" value="InterPro"/>
</dbReference>
<dbReference type="PRINTS" id="PR00411">
    <property type="entry name" value="PNDRDTASEI"/>
</dbReference>
<dbReference type="InterPro" id="IPR023753">
    <property type="entry name" value="FAD/NAD-binding_dom"/>
</dbReference>
<gene>
    <name evidence="4" type="ORF">GRQ65_17465</name>
</gene>
<dbReference type="EMBL" id="WUEK01000012">
    <property type="protein sequence ID" value="MXG91340.1"/>
    <property type="molecule type" value="Genomic_DNA"/>
</dbReference>
<feature type="domain" description="BFD-like [2Fe-2S]-binding" evidence="2">
    <location>
        <begin position="519"/>
        <end position="565"/>
    </location>
</feature>
<dbReference type="Gene3D" id="3.50.50.60">
    <property type="entry name" value="FAD/NAD(P)-binding domain"/>
    <property type="match status" value="2"/>
</dbReference>
<dbReference type="PANTHER" id="PTHR42949">
    <property type="entry name" value="ANAEROBIC GLYCEROL-3-PHOSPHATE DEHYDROGENASE SUBUNIT B"/>
    <property type="match status" value="1"/>
</dbReference>
<evidence type="ECO:0000259" key="3">
    <source>
        <dbReference type="Pfam" id="PF07992"/>
    </source>
</evidence>
<dbReference type="PANTHER" id="PTHR42949:SF3">
    <property type="entry name" value="ANAEROBIC GLYCEROL-3-PHOSPHATE DEHYDROGENASE SUBUNIT B"/>
    <property type="match status" value="1"/>
</dbReference>
<dbReference type="Proteomes" id="UP000473325">
    <property type="component" value="Unassembled WGS sequence"/>
</dbReference>
<feature type="domain" description="FAD/NAD(P)-binding" evidence="3">
    <location>
        <begin position="142"/>
        <end position="463"/>
    </location>
</feature>
<dbReference type="Pfam" id="PF07992">
    <property type="entry name" value="Pyr_redox_2"/>
    <property type="match status" value="1"/>
</dbReference>
<dbReference type="Gene3D" id="1.10.10.1100">
    <property type="entry name" value="BFD-like [2Fe-2S]-binding domain"/>
    <property type="match status" value="1"/>
</dbReference>
<dbReference type="SUPFAM" id="SSF51905">
    <property type="entry name" value="FAD/NAD(P)-binding domain"/>
    <property type="match status" value="1"/>
</dbReference>
<dbReference type="InterPro" id="IPR051691">
    <property type="entry name" value="Metab_Enz_Cyan_OpOx_G3PDH"/>
</dbReference>
<dbReference type="InterPro" id="IPR007419">
    <property type="entry name" value="BFD-like_2Fe2S-bd_dom"/>
</dbReference>
<dbReference type="InterPro" id="IPR042204">
    <property type="entry name" value="2Fe-2S-bd_N"/>
</dbReference>
<proteinExistence type="predicted"/>
<evidence type="ECO:0000259" key="2">
    <source>
        <dbReference type="Pfam" id="PF04324"/>
    </source>
</evidence>
<dbReference type="Gene3D" id="3.10.20.440">
    <property type="entry name" value="2Fe-2S iron-sulphur cluster binding domain, sarcosine oxidase, alpha subunit, N-terminal domain"/>
    <property type="match status" value="1"/>
</dbReference>
<protein>
    <submittedName>
        <fullName evidence="4">FAD-dependent oxidoreductase</fullName>
    </submittedName>
</protein>
<comment type="caution">
    <text evidence="4">The sequence shown here is derived from an EMBL/GenBank/DDBJ whole genome shotgun (WGS) entry which is preliminary data.</text>
</comment>
<accession>A0A6L7EX34</accession>
<dbReference type="PRINTS" id="PR00368">
    <property type="entry name" value="FADPNR"/>
</dbReference>
<dbReference type="InterPro" id="IPR041854">
    <property type="entry name" value="BFD-like_2Fe2S-bd_dom_sf"/>
</dbReference>
<evidence type="ECO:0000313" key="4">
    <source>
        <dbReference type="EMBL" id="MXG91340.1"/>
    </source>
</evidence>
<keyword evidence="5" id="KW-1185">Reference proteome</keyword>
<evidence type="ECO:0000313" key="5">
    <source>
        <dbReference type="Proteomes" id="UP000473325"/>
    </source>
</evidence>
<dbReference type="AlphaFoldDB" id="A0A6L7EX34"/>
<dbReference type="InterPro" id="IPR036188">
    <property type="entry name" value="FAD/NAD-bd_sf"/>
</dbReference>
<reference evidence="4 5" key="1">
    <citation type="submission" date="2019-12" db="EMBL/GenBank/DDBJ databases">
        <authorList>
            <person name="Kun Z."/>
        </authorList>
    </citation>
    <scope>NUCLEOTIDE SEQUENCE [LARGE SCALE GENOMIC DNA]</scope>
    <source>
        <strain evidence="4 5">YIM 123512</strain>
    </source>
</reference>
<organism evidence="4 5">
    <name type="scientific">Nocardioides flavescens</name>
    <dbReference type="NCBI Taxonomy" id="2691959"/>
    <lineage>
        <taxon>Bacteria</taxon>
        <taxon>Bacillati</taxon>
        <taxon>Actinomycetota</taxon>
        <taxon>Actinomycetes</taxon>
        <taxon>Propionibacteriales</taxon>
        <taxon>Nocardioidaceae</taxon>
        <taxon>Nocardioides</taxon>
    </lineage>
</organism>
<sequence>MSVAAVSLGTAYGKRTTVRSTHTLRGAEMRIQSPGIGPSEEGSGLDVEGTAVPTQASDTVASALLAGGVRGLRRDERDGRRGVWCGMGVCHECTVSVDGDGGSLACTTSASKASTVSSQPVRPDVAAFGDVDATPETELTPDVLVVGGGPAGLAAADGLARRGLDVVLVDDRSALGGQYYKQPAKAFRVDEAALDAQYRSGRALIARVESSGARLLLGTTVWGAFAPDHLAARSADDRFILRPRRVVLAAGAYERGVPVPGWTLPGVMTTGAGQSLLRSYQVAPGTRVLVAGNGPLNIQLAYELSRAGVDVVGLVEAGRITHPQRGRHVATMATASPALARDGARYLAALRRRRVPIRTGAAVVRLEGDPVDGVRRAAYASIDASGRATGAETVVEVDAVCLGYGFVPSSDLARSLGCEHRFEESRGALTTVTDETGRTSQPHVWAIGDNARVQGAKYAEAQGALAAEAVAADLGAGPAPQPGSRSVRHARRHLRFQEAMVRLFAAPVLTEQLATDDTVVCRCEGITYGEIAAGLGDGTVAAGSVKRMTRVGMGKCQGRYCGPVLTAMSARVTGTPVADRSGFAPQAPVKPVPIIDVAAPPETAPTA</sequence>
<dbReference type="InterPro" id="IPR036010">
    <property type="entry name" value="2Fe-2S_ferredoxin-like_sf"/>
</dbReference>